<dbReference type="InterPro" id="IPR036759">
    <property type="entry name" value="TPK_catalytic_sf"/>
</dbReference>
<dbReference type="GO" id="GO:0016301">
    <property type="term" value="F:kinase activity"/>
    <property type="evidence" value="ECO:0007669"/>
    <property type="project" value="UniProtKB-KW"/>
</dbReference>
<dbReference type="OrthoDB" id="7057856at2"/>
<dbReference type="GO" id="GO:0030975">
    <property type="term" value="F:thiamine binding"/>
    <property type="evidence" value="ECO:0007669"/>
    <property type="project" value="InterPro"/>
</dbReference>
<dbReference type="PANTHER" id="PTHR41299">
    <property type="entry name" value="THIAMINE PYROPHOSPHOKINASE"/>
    <property type="match status" value="1"/>
</dbReference>
<evidence type="ECO:0000256" key="1">
    <source>
        <dbReference type="ARBA" id="ARBA00022679"/>
    </source>
</evidence>
<protein>
    <recommendedName>
        <fullName evidence="5">Thiamine diphosphokinase</fullName>
        <ecNumber evidence="5">2.7.6.2</ecNumber>
    </recommendedName>
</protein>
<dbReference type="NCBIfam" id="TIGR01378">
    <property type="entry name" value="thi_PPkinase"/>
    <property type="match status" value="1"/>
</dbReference>
<evidence type="ECO:0000256" key="3">
    <source>
        <dbReference type="ARBA" id="ARBA00022777"/>
    </source>
</evidence>
<dbReference type="CDD" id="cd07995">
    <property type="entry name" value="TPK"/>
    <property type="match status" value="1"/>
</dbReference>
<dbReference type="PANTHER" id="PTHR41299:SF1">
    <property type="entry name" value="THIAMINE PYROPHOSPHOKINASE"/>
    <property type="match status" value="1"/>
</dbReference>
<name>A0A1I5KDN4_9RHOB</name>
<keyword evidence="8" id="KW-1185">Reference proteome</keyword>
<feature type="domain" description="Thiamin pyrophosphokinase thiamin-binding" evidence="6">
    <location>
        <begin position="130"/>
        <end position="203"/>
    </location>
</feature>
<dbReference type="AlphaFoldDB" id="A0A1I5KDN4"/>
<organism evidence="7 8">
    <name type="scientific">Tranquillimonas alkanivorans</name>
    <dbReference type="NCBI Taxonomy" id="441119"/>
    <lineage>
        <taxon>Bacteria</taxon>
        <taxon>Pseudomonadati</taxon>
        <taxon>Pseudomonadota</taxon>
        <taxon>Alphaproteobacteria</taxon>
        <taxon>Rhodobacterales</taxon>
        <taxon>Roseobacteraceae</taxon>
        <taxon>Tranquillimonas</taxon>
    </lineage>
</organism>
<dbReference type="InterPro" id="IPR053149">
    <property type="entry name" value="TPK"/>
</dbReference>
<evidence type="ECO:0000259" key="6">
    <source>
        <dbReference type="SMART" id="SM00983"/>
    </source>
</evidence>
<accession>A0A1I5KDN4</accession>
<keyword evidence="1" id="KW-0808">Transferase</keyword>
<dbReference type="SUPFAM" id="SSF63999">
    <property type="entry name" value="Thiamin pyrophosphokinase, catalytic domain"/>
    <property type="match status" value="1"/>
</dbReference>
<dbReference type="SUPFAM" id="SSF63862">
    <property type="entry name" value="Thiamin pyrophosphokinase, substrate-binding domain"/>
    <property type="match status" value="1"/>
</dbReference>
<dbReference type="EC" id="2.7.6.2" evidence="5"/>
<dbReference type="InterPro" id="IPR036371">
    <property type="entry name" value="TPK_B1-bd_sf"/>
</dbReference>
<dbReference type="InterPro" id="IPR006282">
    <property type="entry name" value="Thi_PPkinase"/>
</dbReference>
<evidence type="ECO:0000313" key="8">
    <source>
        <dbReference type="Proteomes" id="UP000199356"/>
    </source>
</evidence>
<sequence length="222" mass="23307">MNPVIVTSQEPVLLLGGGVVDASDLREALSVCPTVVAADSGARAALAAGRVPDAVIGDFDSLAAADRAALPAERLHRIPEQDTTDFDKCLRSVKAPVLVCLGFSGARLDHELAVYNSLVRHPERRALIVGSHDICFHGASGIELGLPVGSRLSLFPMREVTGRSEGLAWPIDGLTLAPDGRVGTSNRVTGPVRLHFDGPGMLVILPKTAAGRVLEAWGRQTG</sequence>
<dbReference type="GO" id="GO:0006772">
    <property type="term" value="P:thiamine metabolic process"/>
    <property type="evidence" value="ECO:0007669"/>
    <property type="project" value="UniProtKB-UniRule"/>
</dbReference>
<dbReference type="InterPro" id="IPR007371">
    <property type="entry name" value="TPK_catalytic"/>
</dbReference>
<dbReference type="STRING" id="441119.SAMN04488047_10144"/>
<evidence type="ECO:0000256" key="2">
    <source>
        <dbReference type="ARBA" id="ARBA00022741"/>
    </source>
</evidence>
<dbReference type="Proteomes" id="UP000199356">
    <property type="component" value="Unassembled WGS sequence"/>
</dbReference>
<keyword evidence="2" id="KW-0547">Nucleotide-binding</keyword>
<dbReference type="Pfam" id="PF04263">
    <property type="entry name" value="TPK_catalytic"/>
    <property type="match status" value="1"/>
</dbReference>
<proteinExistence type="predicted"/>
<keyword evidence="3 7" id="KW-0418">Kinase</keyword>
<dbReference type="GO" id="GO:0005524">
    <property type="term" value="F:ATP binding"/>
    <property type="evidence" value="ECO:0007669"/>
    <property type="project" value="UniProtKB-KW"/>
</dbReference>
<keyword evidence="4" id="KW-0067">ATP-binding</keyword>
<gene>
    <name evidence="7" type="ORF">SAMN04488047_10144</name>
</gene>
<dbReference type="Gene3D" id="3.40.50.10240">
    <property type="entry name" value="Thiamin pyrophosphokinase, catalytic domain"/>
    <property type="match status" value="1"/>
</dbReference>
<evidence type="ECO:0000313" key="7">
    <source>
        <dbReference type="EMBL" id="SFO83140.1"/>
    </source>
</evidence>
<reference evidence="7 8" key="1">
    <citation type="submission" date="2016-10" db="EMBL/GenBank/DDBJ databases">
        <authorList>
            <person name="de Groot N.N."/>
        </authorList>
    </citation>
    <scope>NUCLEOTIDE SEQUENCE [LARGE SCALE GENOMIC DNA]</scope>
    <source>
        <strain evidence="7 8">DSM 19547</strain>
    </source>
</reference>
<evidence type="ECO:0000256" key="5">
    <source>
        <dbReference type="NCBIfam" id="TIGR01378"/>
    </source>
</evidence>
<dbReference type="RefSeq" id="WP_093416147.1">
    <property type="nucleotide sequence ID" value="NZ_FOXA01000001.1"/>
</dbReference>
<dbReference type="GO" id="GO:0004788">
    <property type="term" value="F:thiamine diphosphokinase activity"/>
    <property type="evidence" value="ECO:0007669"/>
    <property type="project" value="UniProtKB-UniRule"/>
</dbReference>
<evidence type="ECO:0000256" key="4">
    <source>
        <dbReference type="ARBA" id="ARBA00022840"/>
    </source>
</evidence>
<dbReference type="SMART" id="SM00983">
    <property type="entry name" value="TPK_B1_binding"/>
    <property type="match status" value="1"/>
</dbReference>
<dbReference type="EMBL" id="FOXA01000001">
    <property type="protein sequence ID" value="SFO83140.1"/>
    <property type="molecule type" value="Genomic_DNA"/>
</dbReference>
<dbReference type="GO" id="GO:0009229">
    <property type="term" value="P:thiamine diphosphate biosynthetic process"/>
    <property type="evidence" value="ECO:0007669"/>
    <property type="project" value="InterPro"/>
</dbReference>
<dbReference type="InterPro" id="IPR007373">
    <property type="entry name" value="Thiamin_PyroPKinase_B1-bd"/>
</dbReference>